<proteinExistence type="inferred from homology"/>
<evidence type="ECO:0000259" key="5">
    <source>
        <dbReference type="Pfam" id="PF00669"/>
    </source>
</evidence>
<dbReference type="SUPFAM" id="SSF64518">
    <property type="entry name" value="Phase 1 flagellin"/>
    <property type="match status" value="1"/>
</dbReference>
<dbReference type="EMBL" id="VUNR01000046">
    <property type="protein sequence ID" value="MSU10016.1"/>
    <property type="molecule type" value="Genomic_DNA"/>
</dbReference>
<feature type="domain" description="Flagellin C-terminal" evidence="6">
    <location>
        <begin position="565"/>
        <end position="646"/>
    </location>
</feature>
<dbReference type="InterPro" id="IPR001492">
    <property type="entry name" value="Flagellin"/>
</dbReference>
<accession>A0A6I2UMM5</accession>
<dbReference type="GO" id="GO:0005198">
    <property type="term" value="F:structural molecule activity"/>
    <property type="evidence" value="ECO:0007669"/>
    <property type="project" value="UniProtKB-UniRule"/>
</dbReference>
<comment type="subcellular location">
    <subcellularLocation>
        <location evidence="4">Secreted</location>
    </subcellularLocation>
    <subcellularLocation>
        <location evidence="4">Bacterial flagellum</location>
    </subcellularLocation>
</comment>
<dbReference type="AlphaFoldDB" id="A0A6I2UMM5"/>
<dbReference type="PRINTS" id="PR00207">
    <property type="entry name" value="FLAGELLIN"/>
</dbReference>
<keyword evidence="8" id="KW-1185">Reference proteome</keyword>
<dbReference type="GeneID" id="96779985"/>
<dbReference type="InterPro" id="IPR046358">
    <property type="entry name" value="Flagellin_C"/>
</dbReference>
<evidence type="ECO:0000313" key="8">
    <source>
        <dbReference type="Proteomes" id="UP000433181"/>
    </source>
</evidence>
<protein>
    <recommendedName>
        <fullName evidence="2 4">Flagellin</fullName>
    </recommendedName>
</protein>
<keyword evidence="3 4" id="KW-0975">Bacterial flagellum</keyword>
<evidence type="ECO:0000313" key="7">
    <source>
        <dbReference type="EMBL" id="MSU10016.1"/>
    </source>
</evidence>
<evidence type="ECO:0000256" key="2">
    <source>
        <dbReference type="ARBA" id="ARBA00020110"/>
    </source>
</evidence>
<comment type="function">
    <text evidence="4">Flagellin is the subunit protein which polymerizes to form the filaments of bacterial flagella.</text>
</comment>
<dbReference type="InterPro" id="IPR042187">
    <property type="entry name" value="Flagellin_C_sub2"/>
</dbReference>
<comment type="caution">
    <text evidence="7">The sequence shown here is derived from an EMBL/GenBank/DDBJ whole genome shotgun (WGS) entry which is preliminary data.</text>
</comment>
<dbReference type="GO" id="GO:0005576">
    <property type="term" value="C:extracellular region"/>
    <property type="evidence" value="ECO:0007669"/>
    <property type="project" value="UniProtKB-SubCell"/>
</dbReference>
<evidence type="ECO:0000259" key="6">
    <source>
        <dbReference type="Pfam" id="PF00700"/>
    </source>
</evidence>
<keyword evidence="4" id="KW-0964">Secreted</keyword>
<dbReference type="Gene3D" id="6.10.10.10">
    <property type="entry name" value="Flagellar export chaperone, C-terminal domain"/>
    <property type="match status" value="1"/>
</dbReference>
<comment type="similarity">
    <text evidence="1 4">Belongs to the bacterial flagellin family.</text>
</comment>
<dbReference type="Gene3D" id="1.20.1330.10">
    <property type="entry name" value="f41 fragment of flagellin, N-terminal domain"/>
    <property type="match status" value="2"/>
</dbReference>
<feature type="domain" description="Flagellin N-terminal" evidence="5">
    <location>
        <begin position="5"/>
        <end position="141"/>
    </location>
</feature>
<dbReference type="InterPro" id="IPR001029">
    <property type="entry name" value="Flagellin_N"/>
</dbReference>
<evidence type="ECO:0000256" key="4">
    <source>
        <dbReference type="RuleBase" id="RU362073"/>
    </source>
</evidence>
<evidence type="ECO:0000256" key="1">
    <source>
        <dbReference type="ARBA" id="ARBA00005709"/>
    </source>
</evidence>
<gene>
    <name evidence="7" type="ORF">FYJ84_13710</name>
</gene>
<dbReference type="GO" id="GO:0009288">
    <property type="term" value="C:bacterial-type flagellum"/>
    <property type="evidence" value="ECO:0007669"/>
    <property type="project" value="UniProtKB-SubCell"/>
</dbReference>
<sequence length="650" mass="71388">MASMIKNTMPSLRTLNQLNKNTNLLTKSLQKVSSGMKINSAADSASAYSISEKMRVQLRALDQCNANTKTGANMLSVAEGAIDNQIDLIKRMKEIALDAANDTNTDADRAIMQKEVNARLMDLNNISYSTEYNGRQLLNGVMPGEPTTFFNTDAPPSQNTTPVIPETPNTNAIFKNLPVYAPNTNFLRNPPNTVYDPNQITWSPDPSGTTYTIGQTVYDSSHQPHNVVRNPNTNNMSVYIGGAYQDIGAPSGFTAYNGTMASVLLSNATIGNSYSTTPKMPGDNYTAGTLPDGTPALTTTNRNGNTSGFYDLNLPSTNLPASLDQQGFSVLCDKCEQFVCVKFDATLPANTGQHHIDNTVRPPSECYVIGIAGLSTINDIYNAMEQGISQITGTSPTGSSVQQLTSPWNHNVCLHFYDDASGNKHCYITKDHDYDLALYNGVAGQVETVGGKLPWQNLVIQGDTVSSQFTRLQLPNTTLDALFPAQNSNWDIEPKESDYPNPWPKGYEEDRTWPPEWGEDYIENTPLEEKRRRLWREETWPYPAKGAISTASCVSTREKALKFVQSLDQALKYLTNAATTLGVQEVRLNYMNDNIVTSHENTTAAESVIRDADMAKEMTNYSKYNVLAQSAQSMLAQANQNLGSSLDLLQ</sequence>
<dbReference type="PANTHER" id="PTHR42792">
    <property type="entry name" value="FLAGELLIN"/>
    <property type="match status" value="1"/>
</dbReference>
<dbReference type="PANTHER" id="PTHR42792:SF2">
    <property type="entry name" value="FLAGELLIN"/>
    <property type="match status" value="1"/>
</dbReference>
<dbReference type="Pfam" id="PF00669">
    <property type="entry name" value="Flagellin_N"/>
    <property type="match status" value="1"/>
</dbReference>
<name>A0A6I2UMM5_9FIRM</name>
<dbReference type="Pfam" id="PF00700">
    <property type="entry name" value="Flagellin_C"/>
    <property type="match status" value="1"/>
</dbReference>
<dbReference type="RefSeq" id="WP_154408181.1">
    <property type="nucleotide sequence ID" value="NZ_VUNR01000046.1"/>
</dbReference>
<evidence type="ECO:0000256" key="3">
    <source>
        <dbReference type="ARBA" id="ARBA00023143"/>
    </source>
</evidence>
<organism evidence="7 8">
    <name type="scientific">Anaerovibrio slackiae</name>
    <dbReference type="NCBI Taxonomy" id="2652309"/>
    <lineage>
        <taxon>Bacteria</taxon>
        <taxon>Bacillati</taxon>
        <taxon>Bacillota</taxon>
        <taxon>Negativicutes</taxon>
        <taxon>Selenomonadales</taxon>
        <taxon>Selenomonadaceae</taxon>
        <taxon>Anaerovibrio</taxon>
    </lineage>
</organism>
<dbReference type="Proteomes" id="UP000433181">
    <property type="component" value="Unassembled WGS sequence"/>
</dbReference>
<reference evidence="7 8" key="1">
    <citation type="submission" date="2019-08" db="EMBL/GenBank/DDBJ databases">
        <title>In-depth cultivation of the pig gut microbiome towards novel bacterial diversity and tailored functional studies.</title>
        <authorList>
            <person name="Wylensek D."/>
            <person name="Hitch T.C.A."/>
            <person name="Clavel T."/>
        </authorList>
    </citation>
    <scope>NUCLEOTIDE SEQUENCE [LARGE SCALE GENOMIC DNA]</scope>
    <source>
        <strain evidence="7 8">WCA-693-APC-5D-A</strain>
    </source>
</reference>